<evidence type="ECO:0000313" key="3">
    <source>
        <dbReference type="EMBL" id="KAK5098076.1"/>
    </source>
</evidence>
<evidence type="ECO:0000256" key="1">
    <source>
        <dbReference type="SAM" id="MobiDB-lite"/>
    </source>
</evidence>
<accession>A0ABR0KJ41</accession>
<dbReference type="InterPro" id="IPR057683">
    <property type="entry name" value="DUF7923"/>
</dbReference>
<feature type="domain" description="DUF7923" evidence="2">
    <location>
        <begin position="144"/>
        <end position="314"/>
    </location>
</feature>
<evidence type="ECO:0000259" key="2">
    <source>
        <dbReference type="Pfam" id="PF25540"/>
    </source>
</evidence>
<name>A0ABR0KJ41_9EURO</name>
<dbReference type="PANTHER" id="PTHR37543">
    <property type="entry name" value="CCCH ZINC FINGER DNA BINDING PROTEIN (AFU_ORTHOLOGUE AFUA_5G12760)"/>
    <property type="match status" value="1"/>
</dbReference>
<gene>
    <name evidence="3" type="ORF">LTR24_001897</name>
</gene>
<feature type="region of interest" description="Disordered" evidence="1">
    <location>
        <begin position="355"/>
        <end position="379"/>
    </location>
</feature>
<evidence type="ECO:0000313" key="4">
    <source>
        <dbReference type="Proteomes" id="UP001345013"/>
    </source>
</evidence>
<dbReference type="PANTHER" id="PTHR37543:SF1">
    <property type="entry name" value="CCCH ZINC FINGER DNA BINDING PROTEIN (AFU_ORTHOLOGUE AFUA_5G12760)"/>
    <property type="match status" value="1"/>
</dbReference>
<organism evidence="3 4">
    <name type="scientific">Lithohypha guttulata</name>
    <dbReference type="NCBI Taxonomy" id="1690604"/>
    <lineage>
        <taxon>Eukaryota</taxon>
        <taxon>Fungi</taxon>
        <taxon>Dikarya</taxon>
        <taxon>Ascomycota</taxon>
        <taxon>Pezizomycotina</taxon>
        <taxon>Eurotiomycetes</taxon>
        <taxon>Chaetothyriomycetidae</taxon>
        <taxon>Chaetothyriales</taxon>
        <taxon>Trichomeriaceae</taxon>
        <taxon>Lithohypha</taxon>
    </lineage>
</organism>
<protein>
    <recommendedName>
        <fullName evidence="2">DUF7923 domain-containing protein</fullName>
    </recommendedName>
</protein>
<proteinExistence type="predicted"/>
<reference evidence="3 4" key="1">
    <citation type="submission" date="2023-08" db="EMBL/GenBank/DDBJ databases">
        <title>Black Yeasts Isolated from many extreme environments.</title>
        <authorList>
            <person name="Coleine C."/>
            <person name="Stajich J.E."/>
            <person name="Selbmann L."/>
        </authorList>
    </citation>
    <scope>NUCLEOTIDE SEQUENCE [LARGE SCALE GENOMIC DNA]</scope>
    <source>
        <strain evidence="3 4">CCFEE 5885</strain>
    </source>
</reference>
<sequence>MHATSSTINGICTSEVLWLTDVSQSIRALFQLTARPSHNAVPVYTRATDMEELRQGFEIVKQDEIQRNDFFESLLQKIASLELENEALKRNLSGTATFCDDYVADVNRGAAVIANLQSDIMTLLGNVSEYPQRPQDQHDSACDSTPFVVVLISGNENMLMEEHVMDGAEGGKKAARKFHNHLMEYLTRRKVFENDWKLIIKFYASMNKLGTTYIKSGTIDDIGTWRRFIGGFNEAYEFCYFIDAGDDQATAQGDVQDQLQLFFDHEDCRHTVLVGASDGSYTGFLRQYSEADDVFGRFTLVEAIPSVGEFQELAGRFLPQGKEDLFGNEIDQHFTPPPTPTKPFDVGLEGIPTSLLPGPKPLPITPTRRPPRSLHPFTPPASPVSYPINGPPYHHTIPLPQSPVESPIARLSQPQYISPRRSPVKNGARRPLIPQASPWNQVQLVRRKPLASIQPRTLQARLPRPKHATFFNAQGQRIDPRAYANMYTQRYLQC</sequence>
<dbReference type="Pfam" id="PF25540">
    <property type="entry name" value="DUF7923"/>
    <property type="match status" value="1"/>
</dbReference>
<keyword evidence="4" id="KW-1185">Reference proteome</keyword>
<dbReference type="Proteomes" id="UP001345013">
    <property type="component" value="Unassembled WGS sequence"/>
</dbReference>
<dbReference type="EMBL" id="JAVRRG010000015">
    <property type="protein sequence ID" value="KAK5098076.1"/>
    <property type="molecule type" value="Genomic_DNA"/>
</dbReference>
<comment type="caution">
    <text evidence="3">The sequence shown here is derived from an EMBL/GenBank/DDBJ whole genome shotgun (WGS) entry which is preliminary data.</text>
</comment>